<feature type="region of interest" description="Disordered" evidence="2">
    <location>
        <begin position="311"/>
        <end position="333"/>
    </location>
</feature>
<dbReference type="Ensembl" id="ENSECRT00000004304.1">
    <property type="protein sequence ID" value="ENSECRP00000004237.1"/>
    <property type="gene ID" value="ENSECRG00000002883.1"/>
</dbReference>
<dbReference type="InterPro" id="IPR026161">
    <property type="entry name" value="FAM178"/>
</dbReference>
<keyword evidence="5" id="KW-1185">Reference proteome</keyword>
<dbReference type="GeneTree" id="ENSGT00530000064017"/>
<evidence type="ECO:0000256" key="2">
    <source>
        <dbReference type="SAM" id="MobiDB-lite"/>
    </source>
</evidence>
<evidence type="ECO:0000313" key="5">
    <source>
        <dbReference type="Proteomes" id="UP000694620"/>
    </source>
</evidence>
<feature type="compositionally biased region" description="Polar residues" evidence="2">
    <location>
        <begin position="181"/>
        <end position="190"/>
    </location>
</feature>
<feature type="domain" description="Coiled-coil SMC6 And NSE5 INteracting (CANIN)" evidence="3">
    <location>
        <begin position="627"/>
        <end position="1000"/>
    </location>
</feature>
<feature type="region of interest" description="Disordered" evidence="2">
    <location>
        <begin position="487"/>
        <end position="508"/>
    </location>
</feature>
<evidence type="ECO:0000256" key="1">
    <source>
        <dbReference type="ARBA" id="ARBA00010311"/>
    </source>
</evidence>
<reference evidence="4" key="2">
    <citation type="submission" date="2025-08" db="UniProtKB">
        <authorList>
            <consortium name="Ensembl"/>
        </authorList>
    </citation>
    <scope>IDENTIFICATION</scope>
</reference>
<reference evidence="4" key="3">
    <citation type="submission" date="2025-09" db="UniProtKB">
        <authorList>
            <consortium name="Ensembl"/>
        </authorList>
    </citation>
    <scope>IDENTIFICATION</scope>
</reference>
<dbReference type="Pfam" id="PF14816">
    <property type="entry name" value="CANIN"/>
    <property type="match status" value="1"/>
</dbReference>
<feature type="region of interest" description="Disordered" evidence="2">
    <location>
        <begin position="205"/>
        <end position="254"/>
    </location>
</feature>
<comment type="similarity">
    <text evidence="1">Belongs to the FAM178 family.</text>
</comment>
<dbReference type="RefSeq" id="XP_028651577.1">
    <property type="nucleotide sequence ID" value="XM_028795744.2"/>
</dbReference>
<accession>A0A8C4RMC1</accession>
<feature type="region of interest" description="Disordered" evidence="2">
    <location>
        <begin position="151"/>
        <end position="190"/>
    </location>
</feature>
<dbReference type="Proteomes" id="UP000694620">
    <property type="component" value="Chromosome 2"/>
</dbReference>
<organism evidence="4 5">
    <name type="scientific">Erpetoichthys calabaricus</name>
    <name type="common">Rope fish</name>
    <name type="synonym">Calamoichthys calabaricus</name>
    <dbReference type="NCBI Taxonomy" id="27687"/>
    <lineage>
        <taxon>Eukaryota</taxon>
        <taxon>Metazoa</taxon>
        <taxon>Chordata</taxon>
        <taxon>Craniata</taxon>
        <taxon>Vertebrata</taxon>
        <taxon>Euteleostomi</taxon>
        <taxon>Actinopterygii</taxon>
        <taxon>Polypteriformes</taxon>
        <taxon>Polypteridae</taxon>
        <taxon>Erpetoichthys</taxon>
    </lineage>
</organism>
<feature type="compositionally biased region" description="Polar residues" evidence="2">
    <location>
        <begin position="487"/>
        <end position="499"/>
    </location>
</feature>
<feature type="region of interest" description="Disordered" evidence="2">
    <location>
        <begin position="60"/>
        <end position="81"/>
    </location>
</feature>
<dbReference type="PANTHER" id="PTHR16046">
    <property type="entry name" value="SMC5-SMC6 COMPLEX LOCALIZATION FACTOR 2"/>
    <property type="match status" value="1"/>
</dbReference>
<reference evidence="4" key="1">
    <citation type="submission" date="2021-06" db="EMBL/GenBank/DDBJ databases">
        <authorList>
            <consortium name="Wellcome Sanger Institute Data Sharing"/>
        </authorList>
    </citation>
    <scope>NUCLEOTIDE SEQUENCE [LARGE SCALE GENOMIC DNA]</scope>
</reference>
<proteinExistence type="inferred from homology"/>
<name>A0A8C4RMC1_ERPCA</name>
<evidence type="ECO:0000313" key="4">
    <source>
        <dbReference type="Ensembl" id="ENSECRP00000004237.1"/>
    </source>
</evidence>
<dbReference type="PANTHER" id="PTHR16046:SF9">
    <property type="entry name" value="SMC5-SMC6 COMPLEX LOCALIZATION FACTOR PROTEIN 2"/>
    <property type="match status" value="1"/>
</dbReference>
<dbReference type="OrthoDB" id="6158547at2759"/>
<gene>
    <name evidence="4" type="primary">SLF2</name>
</gene>
<dbReference type="AlphaFoldDB" id="A0A8C4RMC1"/>
<evidence type="ECO:0000259" key="3">
    <source>
        <dbReference type="Pfam" id="PF14816"/>
    </source>
</evidence>
<sequence>MKDRKLLGLSGSNQVITDFFRPSNTPVKERAVLESPKHCNNEAKESKDTSLISLPKMASKCTSNRTPVKSRRRLSLTKQTTPSKSPILEAFEKTVKLQKTEPMDCKVANVTYKYSMPCVVVKKLFVTDPLTTVKVEKNDSVAVCLSNKKEEVSKPSHAALHRNKNNKNTGSELANGDSTRKNSFGTKDNNFSCVKTRRSSDLRFLETSDKSSRKQLQGSQSSTFQVSLKSYLKEREQRKKKQEQKHRDRANSCSPHSLNSFCISNENASWEDNKIHSNSLKTAAHKGPSSFRSPSNISVCKDKYSEKTLPCRSLSEPKGGSSASSSAVKRKREFESDRTEFKKTCFVKGGIKLEEHDAQWKNGGSKNIKYQLSNCKEDAAVANSESALSGTSPHLHLKSSVDQVNKNTLCCTTKHTARRLFHETKIQKTHVHPGDYVKSNSKTKCLAAAPRKVSSNSSLEENYSKNNCVNTEDSLLAFDFSSQLSLSTREPDQEMSNENLKNKELPPSLVTSEGTDMLGSDRVLSPLNCSLSPKKPTKGYVGSPVTSSKVIENRIGVLTKCALNTSTDSLAEFSGNLSVDSASEDDEPFLSMNAFMPLNSEPPSTPDSSAYSVPTTPLSSGNFTALTTKTNYKNSLARMLKEKEENQRANEIQVKLQNDIEEGRRVLRQMECEDEESTAEENSISEEHRIFLQRFSVTPEGIPDLHPGTEIFDSSKFGKLFRQHTLDLRNCNTQPKNACERILWRSDIQNQIFLTCHGLLKKADQSEPCQSAIYRWMFQMMSVHNDYITSMQILKSLKDLAVNAAFHIVKNKSKLFEVWIPSVKDVVIVLVNMGASFENLFPHQNIQPEFTGDDILQCMNTIAKKTAAEISENNLDFFHEHNLVNVIKYVVLCTSLCPNVYSDQELVLLMSIFCRISLEKEFRQFPMQEIRFLLYSLLSNIKNWDIQLPNMFLTLTEYADHHHDLRKLVQLFPSTSVRGKQLRHHLSLAIISKLLNKRCTYKCEVSNLQISELRPYLIRMKPSSLLKSLEAAQEGSPNQLSVDTLDHEAYYLAYSLLVLANEVVNIDSLPSNQRRSLVLLCSELDKHIKCDIREHDRHLYRSKVKDLVARIYTKWQELLQKTKPPQGKLHDYWEPLADDQITPTD</sequence>
<dbReference type="GeneID" id="114647176"/>
<feature type="compositionally biased region" description="Polar residues" evidence="2">
    <location>
        <begin position="214"/>
        <end position="228"/>
    </location>
</feature>
<dbReference type="InterPro" id="IPR044276">
    <property type="entry name" value="CANIN_dom"/>
</dbReference>
<protein>
    <submittedName>
        <fullName evidence="4">SMC5-SMC6 complex localization factor 2</fullName>
    </submittedName>
</protein>